<keyword evidence="4" id="KW-1185">Reference proteome</keyword>
<reference evidence="3 4" key="1">
    <citation type="journal article" date="2007" name="Nature">
        <title>Evolution of genes and genomes on the Drosophila phylogeny.</title>
        <authorList>
            <consortium name="Drosophila 12 Genomes Consortium"/>
            <person name="Clark A.G."/>
            <person name="Eisen M.B."/>
            <person name="Smith D.R."/>
            <person name="Bergman C.M."/>
            <person name="Oliver B."/>
            <person name="Markow T.A."/>
            <person name="Kaufman T.C."/>
            <person name="Kellis M."/>
            <person name="Gelbart W."/>
            <person name="Iyer V.N."/>
            <person name="Pollard D.A."/>
            <person name="Sackton T.B."/>
            <person name="Larracuente A.M."/>
            <person name="Singh N.D."/>
            <person name="Abad J.P."/>
            <person name="Abt D.N."/>
            <person name="Adryan B."/>
            <person name="Aguade M."/>
            <person name="Akashi H."/>
            <person name="Anderson W.W."/>
            <person name="Aquadro C.F."/>
            <person name="Ardell D.H."/>
            <person name="Arguello R."/>
            <person name="Artieri C.G."/>
            <person name="Barbash D.A."/>
            <person name="Barker D."/>
            <person name="Barsanti P."/>
            <person name="Batterham P."/>
            <person name="Batzoglou S."/>
            <person name="Begun D."/>
            <person name="Bhutkar A."/>
            <person name="Blanco E."/>
            <person name="Bosak S.A."/>
            <person name="Bradley R.K."/>
            <person name="Brand A.D."/>
            <person name="Brent M.R."/>
            <person name="Brooks A.N."/>
            <person name="Brown R.H."/>
            <person name="Butlin R.K."/>
            <person name="Caggese C."/>
            <person name="Calvi B.R."/>
            <person name="Bernardo de Carvalho A."/>
            <person name="Caspi A."/>
            <person name="Castrezana S."/>
            <person name="Celniker S.E."/>
            <person name="Chang J.L."/>
            <person name="Chapple C."/>
            <person name="Chatterji S."/>
            <person name="Chinwalla A."/>
            <person name="Civetta A."/>
            <person name="Clifton S.W."/>
            <person name="Comeron J.M."/>
            <person name="Costello J.C."/>
            <person name="Coyne J.A."/>
            <person name="Daub J."/>
            <person name="David R.G."/>
            <person name="Delcher A.L."/>
            <person name="Delehaunty K."/>
            <person name="Do C.B."/>
            <person name="Ebling H."/>
            <person name="Edwards K."/>
            <person name="Eickbush T."/>
            <person name="Evans J.D."/>
            <person name="Filipski A."/>
            <person name="Findeiss S."/>
            <person name="Freyhult E."/>
            <person name="Fulton L."/>
            <person name="Fulton R."/>
            <person name="Garcia A.C."/>
            <person name="Gardiner A."/>
            <person name="Garfield D.A."/>
            <person name="Garvin B.E."/>
            <person name="Gibson G."/>
            <person name="Gilbert D."/>
            <person name="Gnerre S."/>
            <person name="Godfrey J."/>
            <person name="Good R."/>
            <person name="Gotea V."/>
            <person name="Gravely B."/>
            <person name="Greenberg A.J."/>
            <person name="Griffiths-Jones S."/>
            <person name="Gross S."/>
            <person name="Guigo R."/>
            <person name="Gustafson E.A."/>
            <person name="Haerty W."/>
            <person name="Hahn M.W."/>
            <person name="Halligan D.L."/>
            <person name="Halpern A.L."/>
            <person name="Halter G.M."/>
            <person name="Han M.V."/>
            <person name="Heger A."/>
            <person name="Hillier L."/>
            <person name="Hinrichs A.S."/>
            <person name="Holmes I."/>
            <person name="Hoskins R.A."/>
            <person name="Hubisz M.J."/>
            <person name="Hultmark D."/>
            <person name="Huntley M.A."/>
            <person name="Jaffe D.B."/>
            <person name="Jagadeeshan S."/>
            <person name="Jeck W.R."/>
            <person name="Johnson J."/>
            <person name="Jones C.D."/>
            <person name="Jordan W.C."/>
            <person name="Karpen G.H."/>
            <person name="Kataoka E."/>
            <person name="Keightley P.D."/>
            <person name="Kheradpour P."/>
            <person name="Kirkness E.F."/>
            <person name="Koerich L.B."/>
            <person name="Kristiansen K."/>
            <person name="Kudrna D."/>
            <person name="Kulathinal R.J."/>
            <person name="Kumar S."/>
            <person name="Kwok R."/>
            <person name="Lander E."/>
            <person name="Langley C.H."/>
            <person name="Lapoint R."/>
            <person name="Lazzaro B.P."/>
            <person name="Lee S.J."/>
            <person name="Levesque L."/>
            <person name="Li R."/>
            <person name="Lin C.F."/>
            <person name="Lin M.F."/>
            <person name="Lindblad-Toh K."/>
            <person name="Llopart A."/>
            <person name="Long M."/>
            <person name="Low L."/>
            <person name="Lozovsky E."/>
            <person name="Lu J."/>
            <person name="Luo M."/>
            <person name="Machado C.A."/>
            <person name="Makalowski W."/>
            <person name="Marzo M."/>
            <person name="Matsuda M."/>
            <person name="Matzkin L."/>
            <person name="McAllister B."/>
            <person name="McBride C.S."/>
            <person name="McKernan B."/>
            <person name="McKernan K."/>
            <person name="Mendez-Lago M."/>
            <person name="Minx P."/>
            <person name="Mollenhauer M.U."/>
            <person name="Montooth K."/>
            <person name="Mount S.M."/>
            <person name="Mu X."/>
            <person name="Myers E."/>
            <person name="Negre B."/>
            <person name="Newfeld S."/>
            <person name="Nielsen R."/>
            <person name="Noor M.A."/>
            <person name="O'Grady P."/>
            <person name="Pachter L."/>
            <person name="Papaceit M."/>
            <person name="Parisi M.J."/>
            <person name="Parisi M."/>
            <person name="Parts L."/>
            <person name="Pedersen J.S."/>
            <person name="Pesole G."/>
            <person name="Phillippy A.M."/>
            <person name="Ponting C.P."/>
            <person name="Pop M."/>
            <person name="Porcelli D."/>
            <person name="Powell J.R."/>
            <person name="Prohaska S."/>
            <person name="Pruitt K."/>
            <person name="Puig M."/>
            <person name="Quesneville H."/>
            <person name="Ram K.R."/>
            <person name="Rand D."/>
            <person name="Rasmussen M.D."/>
            <person name="Reed L.K."/>
            <person name="Reenan R."/>
            <person name="Reily A."/>
            <person name="Remington K.A."/>
            <person name="Rieger T.T."/>
            <person name="Ritchie M.G."/>
            <person name="Robin C."/>
            <person name="Rogers Y.H."/>
            <person name="Rohde C."/>
            <person name="Rozas J."/>
            <person name="Rubenfield M.J."/>
            <person name="Ruiz A."/>
            <person name="Russo S."/>
            <person name="Salzberg S.L."/>
            <person name="Sanchez-Gracia A."/>
            <person name="Saranga D.J."/>
            <person name="Sato H."/>
            <person name="Schaeffer S.W."/>
            <person name="Schatz M.C."/>
            <person name="Schlenke T."/>
            <person name="Schwartz R."/>
            <person name="Segarra C."/>
            <person name="Singh R.S."/>
            <person name="Sirot L."/>
            <person name="Sirota M."/>
            <person name="Sisneros N.B."/>
            <person name="Smith C.D."/>
            <person name="Smith T.F."/>
            <person name="Spieth J."/>
            <person name="Stage D.E."/>
            <person name="Stark A."/>
            <person name="Stephan W."/>
            <person name="Strausberg R.L."/>
            <person name="Strempel S."/>
            <person name="Sturgill D."/>
            <person name="Sutton G."/>
            <person name="Sutton G.G."/>
            <person name="Tao W."/>
            <person name="Teichmann S."/>
            <person name="Tobari Y.N."/>
            <person name="Tomimura Y."/>
            <person name="Tsolas J.M."/>
            <person name="Valente V.L."/>
            <person name="Venter E."/>
            <person name="Venter J.C."/>
            <person name="Vicario S."/>
            <person name="Vieira F.G."/>
            <person name="Vilella A.J."/>
            <person name="Villasante A."/>
            <person name="Walenz B."/>
            <person name="Wang J."/>
            <person name="Wasserman M."/>
            <person name="Watts T."/>
            <person name="Wilson D."/>
            <person name="Wilson R.K."/>
            <person name="Wing R.A."/>
            <person name="Wolfner M.F."/>
            <person name="Wong A."/>
            <person name="Wong G.K."/>
            <person name="Wu C.I."/>
            <person name="Wu G."/>
            <person name="Yamamoto D."/>
            <person name="Yang H.P."/>
            <person name="Yang S.P."/>
            <person name="Yorke J.A."/>
            <person name="Yoshida K."/>
            <person name="Zdobnov E."/>
            <person name="Zhang P."/>
            <person name="Zhang Y."/>
            <person name="Zimin A.V."/>
            <person name="Baldwin J."/>
            <person name="Abdouelleil A."/>
            <person name="Abdulkadir J."/>
            <person name="Abebe A."/>
            <person name="Abera B."/>
            <person name="Abreu J."/>
            <person name="Acer S.C."/>
            <person name="Aftuck L."/>
            <person name="Alexander A."/>
            <person name="An P."/>
            <person name="Anderson E."/>
            <person name="Anderson S."/>
            <person name="Arachi H."/>
            <person name="Azer M."/>
            <person name="Bachantsang P."/>
            <person name="Barry A."/>
            <person name="Bayul T."/>
            <person name="Berlin A."/>
            <person name="Bessette D."/>
            <person name="Bloom T."/>
            <person name="Blye J."/>
            <person name="Boguslavskiy L."/>
            <person name="Bonnet C."/>
            <person name="Boukhgalter B."/>
            <person name="Bourzgui I."/>
            <person name="Brown A."/>
            <person name="Cahill P."/>
            <person name="Channer S."/>
            <person name="Cheshatsang Y."/>
            <person name="Chuda L."/>
            <person name="Citroen M."/>
            <person name="Collymore A."/>
            <person name="Cooke P."/>
            <person name="Costello M."/>
            <person name="D'Aco K."/>
            <person name="Daza R."/>
            <person name="De Haan G."/>
            <person name="DeGray S."/>
            <person name="DeMaso C."/>
            <person name="Dhargay N."/>
            <person name="Dooley K."/>
            <person name="Dooley E."/>
            <person name="Doricent M."/>
            <person name="Dorje P."/>
            <person name="Dorjee K."/>
            <person name="Dupes A."/>
            <person name="Elong R."/>
            <person name="Falk J."/>
            <person name="Farina A."/>
            <person name="Faro S."/>
            <person name="Ferguson D."/>
            <person name="Fisher S."/>
            <person name="Foley C.D."/>
            <person name="Franke A."/>
            <person name="Friedrich D."/>
            <person name="Gadbois L."/>
            <person name="Gearin G."/>
            <person name="Gearin C.R."/>
            <person name="Giannoukos G."/>
            <person name="Goode T."/>
            <person name="Graham J."/>
            <person name="Grandbois E."/>
            <person name="Grewal S."/>
            <person name="Gyaltsen K."/>
            <person name="Hafez N."/>
            <person name="Hagos B."/>
            <person name="Hall J."/>
            <person name="Henson C."/>
            <person name="Hollinger A."/>
            <person name="Honan T."/>
            <person name="Huard M.D."/>
            <person name="Hughes L."/>
            <person name="Hurhula B."/>
            <person name="Husby M.E."/>
            <person name="Kamat A."/>
            <person name="Kanga B."/>
            <person name="Kashin S."/>
            <person name="Khazanovich D."/>
            <person name="Kisner P."/>
            <person name="Lance K."/>
            <person name="Lara M."/>
            <person name="Lee W."/>
            <person name="Lennon N."/>
            <person name="Letendre F."/>
            <person name="LeVine R."/>
            <person name="Lipovsky A."/>
            <person name="Liu X."/>
            <person name="Liu J."/>
            <person name="Liu S."/>
            <person name="Lokyitsang T."/>
            <person name="Lokyitsang Y."/>
            <person name="Lubonja R."/>
            <person name="Lui A."/>
            <person name="MacDonald P."/>
            <person name="Magnisalis V."/>
            <person name="Maru K."/>
            <person name="Matthews C."/>
            <person name="McCusker W."/>
            <person name="McDonough S."/>
            <person name="Mehta T."/>
            <person name="Meldrim J."/>
            <person name="Meneus L."/>
            <person name="Mihai O."/>
            <person name="Mihalev A."/>
            <person name="Mihova T."/>
            <person name="Mittelman R."/>
            <person name="Mlenga V."/>
            <person name="Montmayeur A."/>
            <person name="Mulrain L."/>
            <person name="Navidi A."/>
            <person name="Naylor J."/>
            <person name="Negash T."/>
            <person name="Nguyen T."/>
            <person name="Nguyen N."/>
            <person name="Nicol R."/>
            <person name="Norbu C."/>
            <person name="Norbu N."/>
            <person name="Novod N."/>
            <person name="O'Neill B."/>
            <person name="Osman S."/>
            <person name="Markiewicz E."/>
            <person name="Oyono O.L."/>
            <person name="Patti C."/>
            <person name="Phunkhang P."/>
            <person name="Pierre F."/>
            <person name="Priest M."/>
            <person name="Raghuraman S."/>
            <person name="Rege F."/>
            <person name="Reyes R."/>
            <person name="Rise C."/>
            <person name="Rogov P."/>
            <person name="Ross K."/>
            <person name="Ryan E."/>
            <person name="Settipalli S."/>
            <person name="Shea T."/>
            <person name="Sherpa N."/>
            <person name="Shi L."/>
            <person name="Shih D."/>
            <person name="Sparrow T."/>
            <person name="Spaulding J."/>
            <person name="Stalker J."/>
            <person name="Stange-Thomann N."/>
            <person name="Stavropoulos S."/>
            <person name="Stone C."/>
            <person name="Strader C."/>
            <person name="Tesfaye S."/>
            <person name="Thomson T."/>
            <person name="Thoulutsang Y."/>
            <person name="Thoulutsang D."/>
            <person name="Topham K."/>
            <person name="Topping I."/>
            <person name="Tsamla T."/>
            <person name="Vassiliev H."/>
            <person name="Vo A."/>
            <person name="Wangchuk T."/>
            <person name="Wangdi T."/>
            <person name="Weiand M."/>
            <person name="Wilkinson J."/>
            <person name="Wilson A."/>
            <person name="Yadav S."/>
            <person name="Young G."/>
            <person name="Yu Q."/>
            <person name="Zembek L."/>
            <person name="Zhong D."/>
            <person name="Zimmer A."/>
            <person name="Zwirko Z."/>
            <person name="Jaffe D.B."/>
            <person name="Alvarez P."/>
            <person name="Brockman W."/>
            <person name="Butler J."/>
            <person name="Chin C."/>
            <person name="Gnerre S."/>
            <person name="Grabherr M."/>
            <person name="Kleber M."/>
            <person name="Mauceli E."/>
            <person name="MacCallum I."/>
        </authorList>
    </citation>
    <scope>NUCLEOTIDE SEQUENCE [LARGE SCALE GENOMIC DNA]</scope>
    <source>
        <strain evidence="4">white501</strain>
    </source>
</reference>
<protein>
    <submittedName>
        <fullName evidence="3">GD18191</fullName>
    </submittedName>
</protein>
<name>B4QUX3_DROSI</name>
<dbReference type="OrthoDB" id="10401058at2759"/>
<evidence type="ECO:0000256" key="2">
    <source>
        <dbReference type="SAM" id="SignalP"/>
    </source>
</evidence>
<dbReference type="Proteomes" id="UP000000304">
    <property type="component" value="Chromosome 3R"/>
</dbReference>
<dbReference type="AlphaFoldDB" id="B4QUX3"/>
<evidence type="ECO:0000313" key="4">
    <source>
        <dbReference type="Proteomes" id="UP000000304"/>
    </source>
</evidence>
<feature type="chain" id="PRO_5002824687" evidence="2">
    <location>
        <begin position="25"/>
        <end position="99"/>
    </location>
</feature>
<dbReference type="OMA" id="NPGMIDI"/>
<feature type="compositionally biased region" description="Basic and acidic residues" evidence="1">
    <location>
        <begin position="72"/>
        <end position="99"/>
    </location>
</feature>
<evidence type="ECO:0000313" key="3">
    <source>
        <dbReference type="EMBL" id="EDX14439.1"/>
    </source>
</evidence>
<accession>B4QUX3</accession>
<dbReference type="Bgee" id="FBgn0189727">
    <property type="expression patterns" value="Expressed in adult organism and 3 other cell types or tissues"/>
</dbReference>
<dbReference type="HOGENOM" id="CLU_2500261_0_0_1"/>
<evidence type="ECO:0000256" key="1">
    <source>
        <dbReference type="SAM" id="MobiDB-lite"/>
    </source>
</evidence>
<gene>
    <name evidence="3" type="primary">Dsim\GD18191</name>
    <name evidence="3" type="ORF">Dsim_GD18191</name>
</gene>
<dbReference type="EMBL" id="CM000364">
    <property type="protein sequence ID" value="EDX14439.1"/>
    <property type="molecule type" value="Genomic_DNA"/>
</dbReference>
<sequence>MHANVISVFGIVYLLFLFLGHLSAQITVGLSTFNPGMIDINPEAGTEHSWQTNLNFRRAWKERQQKNNQTRSDNKPRQSNDGRPLHNRLFEEEPVPKST</sequence>
<organism evidence="3 4">
    <name type="scientific">Drosophila simulans</name>
    <name type="common">Fruit fly</name>
    <dbReference type="NCBI Taxonomy" id="7240"/>
    <lineage>
        <taxon>Eukaryota</taxon>
        <taxon>Metazoa</taxon>
        <taxon>Ecdysozoa</taxon>
        <taxon>Arthropoda</taxon>
        <taxon>Hexapoda</taxon>
        <taxon>Insecta</taxon>
        <taxon>Pterygota</taxon>
        <taxon>Neoptera</taxon>
        <taxon>Endopterygota</taxon>
        <taxon>Diptera</taxon>
        <taxon>Brachycera</taxon>
        <taxon>Muscomorpha</taxon>
        <taxon>Ephydroidea</taxon>
        <taxon>Drosophilidae</taxon>
        <taxon>Drosophila</taxon>
        <taxon>Sophophora</taxon>
    </lineage>
</organism>
<keyword evidence="2" id="KW-0732">Signal</keyword>
<feature type="signal peptide" evidence="2">
    <location>
        <begin position="1"/>
        <end position="24"/>
    </location>
</feature>
<feature type="region of interest" description="Disordered" evidence="1">
    <location>
        <begin position="63"/>
        <end position="99"/>
    </location>
</feature>
<dbReference type="KEGG" id="dsi:Dsimw501_GD18191"/>
<proteinExistence type="predicted"/>